<reference evidence="2" key="2">
    <citation type="submission" date="2020-06" db="EMBL/GenBank/DDBJ databases">
        <authorList>
            <person name="Sheffer M."/>
        </authorList>
    </citation>
    <scope>NUCLEOTIDE SEQUENCE</scope>
</reference>
<evidence type="ECO:0000313" key="3">
    <source>
        <dbReference type="Proteomes" id="UP000807504"/>
    </source>
</evidence>
<feature type="compositionally biased region" description="Basic residues" evidence="1">
    <location>
        <begin position="15"/>
        <end position="26"/>
    </location>
</feature>
<comment type="caution">
    <text evidence="2">The sequence shown here is derived from an EMBL/GenBank/DDBJ whole genome shotgun (WGS) entry which is preliminary data.</text>
</comment>
<evidence type="ECO:0000256" key="1">
    <source>
        <dbReference type="SAM" id="MobiDB-lite"/>
    </source>
</evidence>
<feature type="region of interest" description="Disordered" evidence="1">
    <location>
        <begin position="1"/>
        <end position="66"/>
    </location>
</feature>
<feature type="compositionally biased region" description="Polar residues" evidence="1">
    <location>
        <begin position="1"/>
        <end position="13"/>
    </location>
</feature>
<keyword evidence="3" id="KW-1185">Reference proteome</keyword>
<feature type="compositionally biased region" description="Polar residues" evidence="1">
    <location>
        <begin position="49"/>
        <end position="66"/>
    </location>
</feature>
<gene>
    <name evidence="2" type="ORF">HNY73_020088</name>
</gene>
<dbReference type="Proteomes" id="UP000807504">
    <property type="component" value="Unassembled WGS sequence"/>
</dbReference>
<name>A0A8T0E9G5_ARGBR</name>
<accession>A0A8T0E9G5</accession>
<dbReference type="AlphaFoldDB" id="A0A8T0E9G5"/>
<organism evidence="2 3">
    <name type="scientific">Argiope bruennichi</name>
    <name type="common">Wasp spider</name>
    <name type="synonym">Aranea bruennichi</name>
    <dbReference type="NCBI Taxonomy" id="94029"/>
    <lineage>
        <taxon>Eukaryota</taxon>
        <taxon>Metazoa</taxon>
        <taxon>Ecdysozoa</taxon>
        <taxon>Arthropoda</taxon>
        <taxon>Chelicerata</taxon>
        <taxon>Arachnida</taxon>
        <taxon>Araneae</taxon>
        <taxon>Araneomorphae</taxon>
        <taxon>Entelegynae</taxon>
        <taxon>Araneoidea</taxon>
        <taxon>Araneidae</taxon>
        <taxon>Argiope</taxon>
    </lineage>
</organism>
<reference evidence="2" key="1">
    <citation type="journal article" date="2020" name="bioRxiv">
        <title>Chromosome-level reference genome of the European wasp spider Argiope bruennichi: a resource for studies on range expansion and evolutionary adaptation.</title>
        <authorList>
            <person name="Sheffer M.M."/>
            <person name="Hoppe A."/>
            <person name="Krehenwinkel H."/>
            <person name="Uhl G."/>
            <person name="Kuss A.W."/>
            <person name="Jensen L."/>
            <person name="Jensen C."/>
            <person name="Gillespie R.G."/>
            <person name="Hoff K.J."/>
            <person name="Prost S."/>
        </authorList>
    </citation>
    <scope>NUCLEOTIDE SEQUENCE</scope>
</reference>
<dbReference type="EMBL" id="JABXBU010002230">
    <property type="protein sequence ID" value="KAF8767091.1"/>
    <property type="molecule type" value="Genomic_DNA"/>
</dbReference>
<protein>
    <submittedName>
        <fullName evidence="2">Uncharacterized protein</fullName>
    </submittedName>
</protein>
<evidence type="ECO:0000313" key="2">
    <source>
        <dbReference type="EMBL" id="KAF8767091.1"/>
    </source>
</evidence>
<sequence>MFQTHSLNENASKGNKIHYKSSKYPRHTISELPMLQNRNYKRNMEKQVAASSTTHLETSTDSKISASQIPHNRNFKRGSKKLVKEGNIIHYGTGTKVGNIHLTESPMLPNGNFKRNTRKHATGSSKIHNHQINTKNIVTTNLSVLQADSSVRIKRETEKDGVFNYDADKVPKVEKGIKILEQEPGETQCNYNQCVEICKAIYFAIPIHLAQCYNNGCFSASQRRIYIHRLLRIL</sequence>
<proteinExistence type="predicted"/>